<keyword evidence="2" id="KW-0808">Transferase</keyword>
<dbReference type="OMA" id="EHYFDWL"/>
<evidence type="ECO:0000259" key="4">
    <source>
        <dbReference type="Pfam" id="PF00891"/>
    </source>
</evidence>
<proteinExistence type="predicted"/>
<dbReference type="STRING" id="454130.A0A0U5CGE1"/>
<feature type="domain" description="O-methyltransferase C-terminal" evidence="4">
    <location>
        <begin position="225"/>
        <end position="432"/>
    </location>
</feature>
<protein>
    <submittedName>
        <fullName evidence="6">Uncharacterized protein</fullName>
    </submittedName>
</protein>
<evidence type="ECO:0000256" key="2">
    <source>
        <dbReference type="ARBA" id="ARBA00022679"/>
    </source>
</evidence>
<sequence length="453" mass="51059">MEETDQIVRVFEWPWPTYFHGLPPGYKSIAQAVFLVFFRLSITFNLSFPIRSTAMASTLSDLTATITSALSSLPPQDKIQDAERMQLLEAINRLQAELEPPPVSIRRICFSHYSLVIIRVAQGMGVFDAFVESEGAHLSLQELSPKIEGDEKLLKRVMRFLCAHRIFKEVAGETYQPLPLAMAFGTGSVPGEMIKHFHACMQASAKIFAYLEERGYKNPEDAYDAPFQLAYNTKEHYFDWLKKNPEVQKAFNAVMTTSQQFRGEDWFEMFPVTEKLKLNTSEPSDRALLVDIGGGVGHDIKAFRNRFPKLTGQLILQDLPQVIGAIKEPLPGGITAIGHDMFKPQPIKGAKAYYLRTVLHDWPEKQALEALSCIREAMAEDSILLIHEHTTPEGANVPPLAATLDFHMMEMFSALERTEKEWVTLLEKAGFKVAKVWKGQSNTHPVALFEATL</sequence>
<dbReference type="OrthoDB" id="1535081at2759"/>
<dbReference type="Pfam" id="PF00891">
    <property type="entry name" value="Methyltransf_2"/>
    <property type="match status" value="1"/>
</dbReference>
<dbReference type="GO" id="GO:0032259">
    <property type="term" value="P:methylation"/>
    <property type="evidence" value="ECO:0007669"/>
    <property type="project" value="UniProtKB-KW"/>
</dbReference>
<evidence type="ECO:0000256" key="3">
    <source>
        <dbReference type="ARBA" id="ARBA00022691"/>
    </source>
</evidence>
<dbReference type="SUPFAM" id="SSF46785">
    <property type="entry name" value="Winged helix' DNA-binding domain"/>
    <property type="match status" value="1"/>
</dbReference>
<dbReference type="Proteomes" id="UP000054771">
    <property type="component" value="Unassembled WGS sequence"/>
</dbReference>
<dbReference type="GO" id="GO:0044550">
    <property type="term" value="P:secondary metabolite biosynthetic process"/>
    <property type="evidence" value="ECO:0007669"/>
    <property type="project" value="UniProtKB-ARBA"/>
</dbReference>
<name>A0A0U5CGE1_ASPCI</name>
<dbReference type="PANTHER" id="PTHR43712">
    <property type="entry name" value="PUTATIVE (AFU_ORTHOLOGUE AFUA_4G14580)-RELATED"/>
    <property type="match status" value="1"/>
</dbReference>
<dbReference type="EMBL" id="CDMC01000014">
    <property type="protein sequence ID" value="CEL09545.1"/>
    <property type="molecule type" value="Genomic_DNA"/>
</dbReference>
<dbReference type="SUPFAM" id="SSF53335">
    <property type="entry name" value="S-adenosyl-L-methionine-dependent methyltransferases"/>
    <property type="match status" value="1"/>
</dbReference>
<dbReference type="GO" id="GO:0046983">
    <property type="term" value="F:protein dimerization activity"/>
    <property type="evidence" value="ECO:0007669"/>
    <property type="project" value="InterPro"/>
</dbReference>
<gene>
    <name evidence="6" type="ORF">ASPCAL12680</name>
</gene>
<feature type="domain" description="O-methyltransferase dimerisation" evidence="5">
    <location>
        <begin position="110"/>
        <end position="184"/>
    </location>
</feature>
<dbReference type="InterPro" id="IPR036390">
    <property type="entry name" value="WH_DNA-bd_sf"/>
</dbReference>
<dbReference type="PROSITE" id="PS51683">
    <property type="entry name" value="SAM_OMT_II"/>
    <property type="match status" value="1"/>
</dbReference>
<evidence type="ECO:0000256" key="1">
    <source>
        <dbReference type="ARBA" id="ARBA00022603"/>
    </source>
</evidence>
<organism evidence="6 7">
    <name type="scientific">Aspergillus calidoustus</name>
    <dbReference type="NCBI Taxonomy" id="454130"/>
    <lineage>
        <taxon>Eukaryota</taxon>
        <taxon>Fungi</taxon>
        <taxon>Dikarya</taxon>
        <taxon>Ascomycota</taxon>
        <taxon>Pezizomycotina</taxon>
        <taxon>Eurotiomycetes</taxon>
        <taxon>Eurotiomycetidae</taxon>
        <taxon>Eurotiales</taxon>
        <taxon>Aspergillaceae</taxon>
        <taxon>Aspergillus</taxon>
        <taxon>Aspergillus subgen. Nidulantes</taxon>
    </lineage>
</organism>
<keyword evidence="7" id="KW-1185">Reference proteome</keyword>
<dbReference type="PANTHER" id="PTHR43712:SF11">
    <property type="entry name" value="O-METHYLTRANSFERASE (AFU_ORTHOLOGUE AFUA_2G17820)-RELATED"/>
    <property type="match status" value="1"/>
</dbReference>
<evidence type="ECO:0000259" key="5">
    <source>
        <dbReference type="Pfam" id="PF08100"/>
    </source>
</evidence>
<evidence type="ECO:0000313" key="7">
    <source>
        <dbReference type="Proteomes" id="UP000054771"/>
    </source>
</evidence>
<dbReference type="Gene3D" id="3.40.50.150">
    <property type="entry name" value="Vaccinia Virus protein VP39"/>
    <property type="match status" value="1"/>
</dbReference>
<dbReference type="InterPro" id="IPR016461">
    <property type="entry name" value="COMT-like"/>
</dbReference>
<keyword evidence="3" id="KW-0949">S-adenosyl-L-methionine</keyword>
<dbReference type="InterPro" id="IPR001077">
    <property type="entry name" value="COMT_C"/>
</dbReference>
<dbReference type="GO" id="GO:0008171">
    <property type="term" value="F:O-methyltransferase activity"/>
    <property type="evidence" value="ECO:0007669"/>
    <property type="project" value="InterPro"/>
</dbReference>
<evidence type="ECO:0000313" key="6">
    <source>
        <dbReference type="EMBL" id="CEL09545.1"/>
    </source>
</evidence>
<accession>A0A0U5CGE1</accession>
<dbReference type="InterPro" id="IPR012967">
    <property type="entry name" value="COMT_dimerisation"/>
</dbReference>
<keyword evidence="1" id="KW-0489">Methyltransferase</keyword>
<dbReference type="InterPro" id="IPR029063">
    <property type="entry name" value="SAM-dependent_MTases_sf"/>
</dbReference>
<dbReference type="Pfam" id="PF08100">
    <property type="entry name" value="Dimerisation"/>
    <property type="match status" value="1"/>
</dbReference>
<dbReference type="AlphaFoldDB" id="A0A0U5CGE1"/>
<dbReference type="InterPro" id="IPR036388">
    <property type="entry name" value="WH-like_DNA-bd_sf"/>
</dbReference>
<dbReference type="Gene3D" id="1.10.10.10">
    <property type="entry name" value="Winged helix-like DNA-binding domain superfamily/Winged helix DNA-binding domain"/>
    <property type="match status" value="1"/>
</dbReference>
<reference evidence="7" key="1">
    <citation type="journal article" date="2016" name="Genome Announc.">
        <title>Draft genome sequences of fungus Aspergillus calidoustus.</title>
        <authorList>
            <person name="Horn F."/>
            <person name="Linde J."/>
            <person name="Mattern D.J."/>
            <person name="Walther G."/>
            <person name="Guthke R."/>
            <person name="Scherlach K."/>
            <person name="Martin K."/>
            <person name="Brakhage A.A."/>
            <person name="Petzke L."/>
            <person name="Valiante V."/>
        </authorList>
    </citation>
    <scope>NUCLEOTIDE SEQUENCE [LARGE SCALE GENOMIC DNA]</scope>
    <source>
        <strain evidence="7">SF006504</strain>
    </source>
</reference>